<protein>
    <submittedName>
        <fullName evidence="14">Uncharacterized protein</fullName>
    </submittedName>
</protein>
<feature type="domain" description="ABC transmembrane type-1" evidence="12">
    <location>
        <begin position="1"/>
        <end position="114"/>
    </location>
</feature>
<feature type="domain" description="ABC transmembrane type-1" evidence="12">
    <location>
        <begin position="535"/>
        <end position="813"/>
    </location>
</feature>
<keyword evidence="8 10" id="KW-1133">Transmembrane helix</keyword>
<evidence type="ECO:0000313" key="14">
    <source>
        <dbReference type="WBParaSite" id="ACRNAN_scaffold3532.g24729.t1"/>
    </source>
</evidence>
<dbReference type="PROSITE" id="PS50929">
    <property type="entry name" value="ABC_TM1F"/>
    <property type="match status" value="2"/>
</dbReference>
<accession>A0A914DS87</accession>
<dbReference type="GO" id="GO:0140359">
    <property type="term" value="F:ABC-type transporter activity"/>
    <property type="evidence" value="ECO:0007669"/>
    <property type="project" value="InterPro"/>
</dbReference>
<dbReference type="FunFam" id="1.20.1560.10:FF:000013">
    <property type="entry name" value="ABC transporter C family member 2"/>
    <property type="match status" value="1"/>
</dbReference>
<dbReference type="SUPFAM" id="SSF90123">
    <property type="entry name" value="ABC transporter transmembrane region"/>
    <property type="match status" value="2"/>
</dbReference>
<dbReference type="InterPro" id="IPR036640">
    <property type="entry name" value="ABC1_TM_sf"/>
</dbReference>
<keyword evidence="4 10" id="KW-0812">Transmembrane</keyword>
<dbReference type="Proteomes" id="UP000887540">
    <property type="component" value="Unplaced"/>
</dbReference>
<dbReference type="InterPro" id="IPR044726">
    <property type="entry name" value="ABCC_6TM_D2"/>
</dbReference>
<dbReference type="InterPro" id="IPR003593">
    <property type="entry name" value="AAA+_ATPase"/>
</dbReference>
<dbReference type="PROSITE" id="PS50893">
    <property type="entry name" value="ABC_TRANSPORTER_2"/>
    <property type="match status" value="2"/>
</dbReference>
<feature type="transmembrane region" description="Helical" evidence="10">
    <location>
        <begin position="522"/>
        <end position="542"/>
    </location>
</feature>
<evidence type="ECO:0000256" key="3">
    <source>
        <dbReference type="ARBA" id="ARBA00022448"/>
    </source>
</evidence>
<name>A0A914DS87_9BILA</name>
<dbReference type="Pfam" id="PF00005">
    <property type="entry name" value="ABC_tran"/>
    <property type="match status" value="2"/>
</dbReference>
<feature type="transmembrane region" description="Helical" evidence="10">
    <location>
        <begin position="50"/>
        <end position="75"/>
    </location>
</feature>
<feature type="transmembrane region" description="Helical" evidence="10">
    <location>
        <begin position="571"/>
        <end position="594"/>
    </location>
</feature>
<sequence>MEQKDQRLKLSVELLKGFKILKLYAWEMPFLKKISSCREKELRAVRAVNIIQMGVVESSFYISAVGATIVTLLSYSSIEGHSLTPQIAFATLMLFVYMKNALLLFPELINEAMKSFISLRRISDYLDAEELSKNEISNEREAGKLSKNKISNQRDEEGHVIVIQNGHFELKNASSKQIIQLGDLKIQKGKLVGIVGAVGSGKSAFLSILKNEWPVKSGYVQVIASELADVPQMPWIQNKTLRDNICFQKEYDEVFFNEVIYACCLHEDLKTLIAGDMTEIGERGINLSGGQRARVALARAVYQQAEVYLIDDTLSAVDAHVGRHIFEKVLGPKGLLKNATRIFALNSVQYLSEFDQIIEMEATTSQEVMPQQVIMNDLLLNENGSEKTYKSSSQRKTRNGISQKIRNIEMVIDARNGNNHVTNALLSDEKTQNIQNGKLTQEIEWIKIGECKIKEIKSRSDNENGFLEYVQKYALQSEIKSSRKETLTHQVVEKENSQESGNLIEEEFVEEGHASWRVYMTYFNYFGIWLLISYLVLLYIFTAASEGFSNIWLAQWASNEIHGNFTAGDKLLVFSMFNGIACVCITICGAIFAFGGSRASKKLHEDFMKSILHSPMAFFDRTPLGRIYNRLSTDITRIDTDLAYQIAFLGILTRYVFQCIITIVIYIPILIIFAIGLVMFFALLIWFYTKTSIQIRRLLSKSMSLLSSYVEDSYAGASSIRTYQVVKPYQDRMKEIIDSIIEIELSENVVNRWINVRLTIVTQTVVFMFVSVAIYMADYNLISLGILAMIITNGATFANELSYVAKACRDIEMHVVAVERMKEYIDNEPEAPWRNDKNDLDESQWPSKGAIEFKNLSLSYTKDGELVLKNLNFKVEGGKKLGIVGRTGAGKSSITMALFRVVEPAAGQILIDGVDISQLGLHSLREALTIIPQEPVLFSGTLRSNLDPENKYDDAEIWYALEVVQLKDFMEAKKDKLNFEINEGGENLSAGQRQLICLARAILRKNTKILILDEAAASLDVNTDQCIQKAIREDFKDCTVLTIAHRINTIMDYDMILTMDQGEAKELDTPTNLCNNPESLFCKLVNESRIRVASGSNVD</sequence>
<feature type="transmembrane region" description="Helical" evidence="10">
    <location>
        <begin position="663"/>
        <end position="688"/>
    </location>
</feature>
<keyword evidence="7" id="KW-0067">ATP-binding</keyword>
<dbReference type="FunFam" id="3.40.50.300:FF:000997">
    <property type="entry name" value="Multidrug resistance-associated protein 1"/>
    <property type="match status" value="1"/>
</dbReference>
<dbReference type="SUPFAM" id="SSF52540">
    <property type="entry name" value="P-loop containing nucleoside triphosphate hydrolases"/>
    <property type="match status" value="2"/>
</dbReference>
<keyword evidence="13" id="KW-1185">Reference proteome</keyword>
<dbReference type="GO" id="GO:0012505">
    <property type="term" value="C:endomembrane system"/>
    <property type="evidence" value="ECO:0007669"/>
    <property type="project" value="UniProtKB-SubCell"/>
</dbReference>
<proteinExistence type="inferred from homology"/>
<evidence type="ECO:0000256" key="2">
    <source>
        <dbReference type="ARBA" id="ARBA00009726"/>
    </source>
</evidence>
<dbReference type="InterPro" id="IPR003439">
    <property type="entry name" value="ABC_transporter-like_ATP-bd"/>
</dbReference>
<dbReference type="FunFam" id="3.40.50.300:FF:000074">
    <property type="entry name" value="Multidrug resistance-associated protein 5 isoform 1"/>
    <property type="match status" value="1"/>
</dbReference>
<evidence type="ECO:0000256" key="5">
    <source>
        <dbReference type="ARBA" id="ARBA00022737"/>
    </source>
</evidence>
<evidence type="ECO:0000256" key="1">
    <source>
        <dbReference type="ARBA" id="ARBA00004127"/>
    </source>
</evidence>
<dbReference type="GO" id="GO:0005524">
    <property type="term" value="F:ATP binding"/>
    <property type="evidence" value="ECO:0007669"/>
    <property type="project" value="UniProtKB-KW"/>
</dbReference>
<keyword evidence="3" id="KW-0813">Transport</keyword>
<dbReference type="WBParaSite" id="ACRNAN_scaffold3532.g24729.t1">
    <property type="protein sequence ID" value="ACRNAN_scaffold3532.g24729.t1"/>
    <property type="gene ID" value="ACRNAN_scaffold3532.g24729"/>
</dbReference>
<dbReference type="InterPro" id="IPR017871">
    <property type="entry name" value="ABC_transporter-like_CS"/>
</dbReference>
<comment type="subcellular location">
    <subcellularLocation>
        <location evidence="1">Endomembrane system</location>
        <topology evidence="1">Multi-pass membrane protein</topology>
    </subcellularLocation>
</comment>
<dbReference type="Gene3D" id="1.20.1560.10">
    <property type="entry name" value="ABC transporter type 1, transmembrane domain"/>
    <property type="match status" value="2"/>
</dbReference>
<reference evidence="14" key="1">
    <citation type="submission" date="2022-11" db="UniProtKB">
        <authorList>
            <consortium name="WormBaseParasite"/>
        </authorList>
    </citation>
    <scope>IDENTIFICATION</scope>
</reference>
<dbReference type="CDD" id="cd03250">
    <property type="entry name" value="ABCC_MRP_domain1"/>
    <property type="match status" value="1"/>
</dbReference>
<dbReference type="InterPro" id="IPR027417">
    <property type="entry name" value="P-loop_NTPase"/>
</dbReference>
<keyword evidence="9 10" id="KW-0472">Membrane</keyword>
<dbReference type="Gene3D" id="3.40.50.300">
    <property type="entry name" value="P-loop containing nucleotide triphosphate hydrolases"/>
    <property type="match status" value="2"/>
</dbReference>
<feature type="domain" description="ABC transporter" evidence="11">
    <location>
        <begin position="161"/>
        <end position="387"/>
    </location>
</feature>
<evidence type="ECO:0000256" key="6">
    <source>
        <dbReference type="ARBA" id="ARBA00022741"/>
    </source>
</evidence>
<evidence type="ECO:0000256" key="7">
    <source>
        <dbReference type="ARBA" id="ARBA00022840"/>
    </source>
</evidence>
<evidence type="ECO:0000259" key="12">
    <source>
        <dbReference type="PROSITE" id="PS50929"/>
    </source>
</evidence>
<evidence type="ECO:0000259" key="11">
    <source>
        <dbReference type="PROSITE" id="PS50893"/>
    </source>
</evidence>
<dbReference type="SMART" id="SM00382">
    <property type="entry name" value="AAA"/>
    <property type="match status" value="2"/>
</dbReference>
<dbReference type="AlphaFoldDB" id="A0A914DS87"/>
<evidence type="ECO:0000256" key="4">
    <source>
        <dbReference type="ARBA" id="ARBA00022692"/>
    </source>
</evidence>
<dbReference type="InterPro" id="IPR011527">
    <property type="entry name" value="ABC1_TM_dom"/>
</dbReference>
<dbReference type="PANTHER" id="PTHR24223:SF415">
    <property type="entry name" value="FI20190P1"/>
    <property type="match status" value="1"/>
</dbReference>
<dbReference type="Pfam" id="PF00664">
    <property type="entry name" value="ABC_membrane"/>
    <property type="match status" value="2"/>
</dbReference>
<organism evidence="13 14">
    <name type="scientific">Acrobeloides nanus</name>
    <dbReference type="NCBI Taxonomy" id="290746"/>
    <lineage>
        <taxon>Eukaryota</taxon>
        <taxon>Metazoa</taxon>
        <taxon>Ecdysozoa</taxon>
        <taxon>Nematoda</taxon>
        <taxon>Chromadorea</taxon>
        <taxon>Rhabditida</taxon>
        <taxon>Tylenchina</taxon>
        <taxon>Cephalobomorpha</taxon>
        <taxon>Cephaloboidea</taxon>
        <taxon>Cephalobidae</taxon>
        <taxon>Acrobeloides</taxon>
    </lineage>
</organism>
<comment type="similarity">
    <text evidence="2">Belongs to the ABC transporter superfamily. ABCC family. Conjugate transporter (TC 3.A.1.208) subfamily.</text>
</comment>
<keyword evidence="6" id="KW-0547">Nucleotide-binding</keyword>
<dbReference type="PANTHER" id="PTHR24223">
    <property type="entry name" value="ATP-BINDING CASSETTE SUB-FAMILY C"/>
    <property type="match status" value="1"/>
</dbReference>
<dbReference type="GO" id="GO:0016887">
    <property type="term" value="F:ATP hydrolysis activity"/>
    <property type="evidence" value="ECO:0007669"/>
    <property type="project" value="InterPro"/>
</dbReference>
<dbReference type="GO" id="GO:0016020">
    <property type="term" value="C:membrane"/>
    <property type="evidence" value="ECO:0007669"/>
    <property type="project" value="InterPro"/>
</dbReference>
<dbReference type="PROSITE" id="PS00211">
    <property type="entry name" value="ABC_TRANSPORTER_1"/>
    <property type="match status" value="2"/>
</dbReference>
<dbReference type="CDD" id="cd18580">
    <property type="entry name" value="ABC_6TM_ABCC_D2"/>
    <property type="match status" value="1"/>
</dbReference>
<dbReference type="CDD" id="cd03244">
    <property type="entry name" value="ABCC_MRP_domain2"/>
    <property type="match status" value="1"/>
</dbReference>
<evidence type="ECO:0000313" key="13">
    <source>
        <dbReference type="Proteomes" id="UP000887540"/>
    </source>
</evidence>
<evidence type="ECO:0000256" key="10">
    <source>
        <dbReference type="SAM" id="Phobius"/>
    </source>
</evidence>
<evidence type="ECO:0000256" key="9">
    <source>
        <dbReference type="ARBA" id="ARBA00023136"/>
    </source>
</evidence>
<feature type="domain" description="ABC transporter" evidence="11">
    <location>
        <begin position="851"/>
        <end position="1086"/>
    </location>
</feature>
<feature type="transmembrane region" description="Helical" evidence="10">
    <location>
        <begin position="87"/>
        <end position="105"/>
    </location>
</feature>
<evidence type="ECO:0000256" key="8">
    <source>
        <dbReference type="ARBA" id="ARBA00022989"/>
    </source>
</evidence>
<keyword evidence="5" id="KW-0677">Repeat</keyword>
<feature type="transmembrane region" description="Helical" evidence="10">
    <location>
        <begin position="638"/>
        <end position="657"/>
    </location>
</feature>
<dbReference type="InterPro" id="IPR050173">
    <property type="entry name" value="ABC_transporter_C-like"/>
</dbReference>